<dbReference type="OrthoDB" id="4898844at2759"/>
<protein>
    <submittedName>
        <fullName evidence="1">Uncharacterized protein</fullName>
    </submittedName>
</protein>
<dbReference type="Proteomes" id="UP000236290">
    <property type="component" value="Unassembled WGS sequence"/>
</dbReference>
<accession>A0A2K0U1P9</accession>
<comment type="caution">
    <text evidence="1">The sequence shown here is derived from an EMBL/GenBank/DDBJ whole genome shotgun (WGS) entry which is preliminary data.</text>
</comment>
<evidence type="ECO:0000313" key="2">
    <source>
        <dbReference type="Proteomes" id="UP000236290"/>
    </source>
</evidence>
<dbReference type="AlphaFoldDB" id="A0A2K0U1P9"/>
<evidence type="ECO:0000313" key="1">
    <source>
        <dbReference type="EMBL" id="PNP51704.1"/>
    </source>
</evidence>
<dbReference type="EMBL" id="MTYI01000119">
    <property type="protein sequence ID" value="PNP51704.1"/>
    <property type="molecule type" value="Genomic_DNA"/>
</dbReference>
<proteinExistence type="predicted"/>
<organism evidence="1 2">
    <name type="scientific">Trichoderma harzianum</name>
    <name type="common">Hypocrea lixii</name>
    <dbReference type="NCBI Taxonomy" id="5544"/>
    <lineage>
        <taxon>Eukaryota</taxon>
        <taxon>Fungi</taxon>
        <taxon>Dikarya</taxon>
        <taxon>Ascomycota</taxon>
        <taxon>Pezizomycotina</taxon>
        <taxon>Sordariomycetes</taxon>
        <taxon>Hypocreomycetidae</taxon>
        <taxon>Hypocreales</taxon>
        <taxon>Hypocreaceae</taxon>
        <taxon>Trichoderma</taxon>
    </lineage>
</organism>
<name>A0A2K0U1P9_TRIHA</name>
<gene>
    <name evidence="1" type="ORF">THARTR1_07701</name>
</gene>
<sequence length="36" mass="4034">MSAASDRVEVTEPERVYDAQPKSHQAMGKSLQFLIL</sequence>
<reference evidence="1 2" key="1">
    <citation type="submission" date="2017-02" db="EMBL/GenBank/DDBJ databases">
        <title>Genomes of Trichoderma spp. with biocontrol activity.</title>
        <authorList>
            <person name="Gardiner D."/>
            <person name="Kazan K."/>
            <person name="Vos C."/>
            <person name="Harvey P."/>
        </authorList>
    </citation>
    <scope>NUCLEOTIDE SEQUENCE [LARGE SCALE GENOMIC DNA]</scope>
    <source>
        <strain evidence="1 2">Tr1</strain>
    </source>
</reference>